<dbReference type="Pfam" id="PF00153">
    <property type="entry name" value="Mito_carr"/>
    <property type="match status" value="3"/>
</dbReference>
<dbReference type="EMBL" id="JANBOI010000898">
    <property type="protein sequence ID" value="KAJ1728097.1"/>
    <property type="molecule type" value="Genomic_DNA"/>
</dbReference>
<dbReference type="InterPro" id="IPR044712">
    <property type="entry name" value="SLC25A32-like"/>
</dbReference>
<keyword evidence="5" id="KW-0677">Repeat</keyword>
<evidence type="ECO:0000256" key="1">
    <source>
        <dbReference type="ARBA" id="ARBA00004225"/>
    </source>
</evidence>
<reference evidence="11" key="1">
    <citation type="submission" date="2022-07" db="EMBL/GenBank/DDBJ databases">
        <title>Phylogenomic reconstructions and comparative analyses of Kickxellomycotina fungi.</title>
        <authorList>
            <person name="Reynolds N.K."/>
            <person name="Stajich J.E."/>
            <person name="Barry K."/>
            <person name="Grigoriev I.V."/>
            <person name="Crous P."/>
            <person name="Smith M.E."/>
        </authorList>
    </citation>
    <scope>NUCLEOTIDE SEQUENCE</scope>
    <source>
        <strain evidence="11">BCRC 34381</strain>
    </source>
</reference>
<dbReference type="GO" id="GO:0031966">
    <property type="term" value="C:mitochondrial membrane"/>
    <property type="evidence" value="ECO:0007669"/>
    <property type="project" value="UniProtKB-SubCell"/>
</dbReference>
<gene>
    <name evidence="11" type="ORF">LPJ61_004221</name>
</gene>
<evidence type="ECO:0000256" key="7">
    <source>
        <dbReference type="ARBA" id="ARBA00023128"/>
    </source>
</evidence>
<keyword evidence="8 9" id="KW-0472">Membrane</keyword>
<sequence length="331" mass="36024">MTDSGAGAGSSSTYAGAREHVCIAAPRHQTVAKPPPSASDAVESGWPLKTSIAGAGAGCVSSIATCPLDVVKTRLQYQGVLEGRYQQSGYRPYRGTVDTLRRIVAEEGARGLYRGLAPMMMGYLPTWGIYFTVYESLKRRLSGPAGDTTAVQVVSAMGAGASTSLITNPIWVLKSRFMTQSAYTDYRYSSMWHAVKVIHAAEGWRGFYKGLGSSLLGVAHVAVQFPLYEHLKFCFGVDADRQLESSRILLASAVSKMVASSVTYPHEVIRTRLQNQSSAPFKYKGILHAIRLICAEEGVRAFYYGLPANLIRTVPASMMTLLTYELLMRIL</sequence>
<dbReference type="OrthoDB" id="10266426at2759"/>
<evidence type="ECO:0000256" key="3">
    <source>
        <dbReference type="ARBA" id="ARBA00022448"/>
    </source>
</evidence>
<dbReference type="FunFam" id="1.50.40.10:FF:000075">
    <property type="entry name" value="Nicotinamide adenine dinucleotide transporter 2, mitochondrial"/>
    <property type="match status" value="1"/>
</dbReference>
<accession>A0A9W7Y581</accession>
<keyword evidence="4 9" id="KW-0812">Transmembrane</keyword>
<dbReference type="AlphaFoldDB" id="A0A9W7Y581"/>
<dbReference type="GO" id="GO:0015215">
    <property type="term" value="F:nucleotide transmembrane transporter activity"/>
    <property type="evidence" value="ECO:0007669"/>
    <property type="project" value="UniProtKB-ARBA"/>
</dbReference>
<evidence type="ECO:0000313" key="12">
    <source>
        <dbReference type="Proteomes" id="UP001143981"/>
    </source>
</evidence>
<dbReference type="SUPFAM" id="SSF103506">
    <property type="entry name" value="Mitochondrial carrier"/>
    <property type="match status" value="1"/>
</dbReference>
<dbReference type="InterPro" id="IPR018108">
    <property type="entry name" value="MCP_transmembrane"/>
</dbReference>
<feature type="repeat" description="Solcar" evidence="9">
    <location>
        <begin position="45"/>
        <end position="140"/>
    </location>
</feature>
<keyword evidence="3 10" id="KW-0813">Transport</keyword>
<evidence type="ECO:0000313" key="11">
    <source>
        <dbReference type="EMBL" id="KAJ1728097.1"/>
    </source>
</evidence>
<dbReference type="PANTHER" id="PTHR45683">
    <property type="entry name" value="MITOCHONDRIAL NICOTINAMIDE ADENINE DINUCLEOTIDE TRANSPORTER 1-RELATED-RELATED"/>
    <property type="match status" value="1"/>
</dbReference>
<proteinExistence type="inferred from homology"/>
<feature type="repeat" description="Solcar" evidence="9">
    <location>
        <begin position="247"/>
        <end position="330"/>
    </location>
</feature>
<organism evidence="11 12">
    <name type="scientific">Coemansia biformis</name>
    <dbReference type="NCBI Taxonomy" id="1286918"/>
    <lineage>
        <taxon>Eukaryota</taxon>
        <taxon>Fungi</taxon>
        <taxon>Fungi incertae sedis</taxon>
        <taxon>Zoopagomycota</taxon>
        <taxon>Kickxellomycotina</taxon>
        <taxon>Kickxellomycetes</taxon>
        <taxon>Kickxellales</taxon>
        <taxon>Kickxellaceae</taxon>
        <taxon>Coemansia</taxon>
    </lineage>
</organism>
<evidence type="ECO:0000256" key="9">
    <source>
        <dbReference type="PROSITE-ProRule" id="PRU00282"/>
    </source>
</evidence>
<evidence type="ECO:0000256" key="10">
    <source>
        <dbReference type="RuleBase" id="RU000488"/>
    </source>
</evidence>
<keyword evidence="12" id="KW-1185">Reference proteome</keyword>
<dbReference type="PROSITE" id="PS50920">
    <property type="entry name" value="SOLCAR"/>
    <property type="match status" value="3"/>
</dbReference>
<name>A0A9W7Y581_9FUNG</name>
<dbReference type="InterPro" id="IPR023395">
    <property type="entry name" value="MCP_dom_sf"/>
</dbReference>
<protein>
    <recommendedName>
        <fullName evidence="13">Mitochondrial carrier</fullName>
    </recommendedName>
</protein>
<comment type="caution">
    <text evidence="11">The sequence shown here is derived from an EMBL/GenBank/DDBJ whole genome shotgun (WGS) entry which is preliminary data.</text>
</comment>
<evidence type="ECO:0000256" key="8">
    <source>
        <dbReference type="ARBA" id="ARBA00023136"/>
    </source>
</evidence>
<evidence type="ECO:0000256" key="2">
    <source>
        <dbReference type="ARBA" id="ARBA00006375"/>
    </source>
</evidence>
<keyword evidence="6" id="KW-1133">Transmembrane helix</keyword>
<dbReference type="PRINTS" id="PR00926">
    <property type="entry name" value="MITOCARRIER"/>
</dbReference>
<dbReference type="Gene3D" id="1.50.40.10">
    <property type="entry name" value="Mitochondrial carrier domain"/>
    <property type="match status" value="2"/>
</dbReference>
<evidence type="ECO:0000256" key="4">
    <source>
        <dbReference type="ARBA" id="ARBA00022692"/>
    </source>
</evidence>
<evidence type="ECO:0000256" key="5">
    <source>
        <dbReference type="ARBA" id="ARBA00022737"/>
    </source>
</evidence>
<feature type="repeat" description="Solcar" evidence="9">
    <location>
        <begin position="147"/>
        <end position="234"/>
    </location>
</feature>
<evidence type="ECO:0000256" key="6">
    <source>
        <dbReference type="ARBA" id="ARBA00022989"/>
    </source>
</evidence>
<keyword evidence="7" id="KW-0496">Mitochondrion</keyword>
<dbReference type="InterPro" id="IPR002067">
    <property type="entry name" value="MCP"/>
</dbReference>
<dbReference type="Proteomes" id="UP001143981">
    <property type="component" value="Unassembled WGS sequence"/>
</dbReference>
<comment type="similarity">
    <text evidence="2 10">Belongs to the mitochondrial carrier (TC 2.A.29) family.</text>
</comment>
<comment type="subcellular location">
    <subcellularLocation>
        <location evidence="1">Mitochondrion membrane</location>
        <topology evidence="1">Multi-pass membrane protein</topology>
    </subcellularLocation>
</comment>
<evidence type="ECO:0008006" key="13">
    <source>
        <dbReference type="Google" id="ProtNLM"/>
    </source>
</evidence>